<dbReference type="PANTHER" id="PTHR13593">
    <property type="match status" value="1"/>
</dbReference>
<dbReference type="Gene3D" id="3.20.20.190">
    <property type="entry name" value="Phosphatidylinositol (PI) phosphodiesterase"/>
    <property type="match status" value="2"/>
</dbReference>
<proteinExistence type="predicted"/>
<gene>
    <name evidence="3" type="ORF">KQX54_003401</name>
</gene>
<name>A0AAV7IKL1_COTGL</name>
<feature type="chain" id="PRO_5043563529" description="Phosphatidylinositol-specific phospholipase C X domain-containing protein" evidence="1">
    <location>
        <begin position="22"/>
        <end position="803"/>
    </location>
</feature>
<dbReference type="InterPro" id="IPR051057">
    <property type="entry name" value="PI-PLC_domain"/>
</dbReference>
<evidence type="ECO:0000259" key="2">
    <source>
        <dbReference type="SMART" id="SM00148"/>
    </source>
</evidence>
<dbReference type="Proteomes" id="UP000826195">
    <property type="component" value="Unassembled WGS sequence"/>
</dbReference>
<sequence length="803" mass="93691">MEAKIIIFSVIFLLKITPYLFEEREFESAQIVLFYSPLGESRAIRGQIVIYWFVEEFVKGDFLALYYNSEDELLFTYQPAEMSGYVKTGVSPSKEYYSMDSTYVEQCTGYIGAWFRNDTLRKSSCLSTHPDWMNKHQDILMNMTLRELFIPGTHSSGSYSEELPPTIIQRYTITQEKSILDQLISGIRYLDLRPCIIDDEYWNCHGEYGIQPFGKIIDDILEFIINTNEIIIVGFKEFPRGFYTNKNYDDFLIYITKNLGSHHIFPYPISKNITLGDVWQEGKRIIISYLGEYNGERDLLWTKVHHQWGNVQNAAQLEGFITSSENDAKISTLRDIQYASLRAMMAVITLDSSMIIVDAALHYFGRGRKSLRELAVEIGPLITMWFNEEHFRTANIVAVDFSDTTGLVEIAIRSNINRGHQIRGQIVIYWFLEDFKLGDSLVLYPDTKDLFFTYFPTKRNGFVKTGIAPVDTRYSIESMYIDQCIGYHVAWLRNFKKLMSTCLSSHANWMYDNRKIFEDMILAQLFIPGTHNSGSYRYELPPTILDRYTVTQEKSVMDQLLTGIRYLDIRPCIVDNKYWVCHGLFAMQPLDDIFKDIKDFLDNTMEIVIITFKEFPRGFETLDSYSNFLSYLYDEFKGYYLETVQTHQKTLGEIWKSNKRLIFSYVTEFEGEIYRFWAYVKQQWGDVKNDEELESFVNESESSAKLESNRDFFITYLRAVMAEITLDSSMIMVDAALYYFGHGEKSLRELAVQTGPLVTMWYKKRHFETANIVAVDFIDTTGIIEVAIWSNIYRAKCDMSNEN</sequence>
<dbReference type="GO" id="GO:0008081">
    <property type="term" value="F:phosphoric diester hydrolase activity"/>
    <property type="evidence" value="ECO:0007669"/>
    <property type="project" value="InterPro"/>
</dbReference>
<dbReference type="SUPFAM" id="SSF51695">
    <property type="entry name" value="PLC-like phosphodiesterases"/>
    <property type="match status" value="2"/>
</dbReference>
<reference evidence="3 4" key="1">
    <citation type="journal article" date="2021" name="J. Hered.">
        <title>A chromosome-level genome assembly of the parasitoid wasp, Cotesia glomerata (Hymenoptera: Braconidae).</title>
        <authorList>
            <person name="Pinto B.J."/>
            <person name="Weis J.J."/>
            <person name="Gamble T."/>
            <person name="Ode P.J."/>
            <person name="Paul R."/>
            <person name="Zaspel J.M."/>
        </authorList>
    </citation>
    <scope>NUCLEOTIDE SEQUENCE [LARGE SCALE GENOMIC DNA]</scope>
    <source>
        <strain evidence="3">CgM1</strain>
    </source>
</reference>
<dbReference type="AlphaFoldDB" id="A0AAV7IKL1"/>
<protein>
    <recommendedName>
        <fullName evidence="2">Phosphatidylinositol-specific phospholipase C X domain-containing protein</fullName>
    </recommendedName>
</protein>
<evidence type="ECO:0000313" key="3">
    <source>
        <dbReference type="EMBL" id="KAH0553677.1"/>
    </source>
</evidence>
<evidence type="ECO:0000256" key="1">
    <source>
        <dbReference type="SAM" id="SignalP"/>
    </source>
</evidence>
<dbReference type="SMART" id="SM00148">
    <property type="entry name" value="PLCXc"/>
    <property type="match status" value="1"/>
</dbReference>
<accession>A0AAV7IKL1</accession>
<organism evidence="3 4">
    <name type="scientific">Cotesia glomerata</name>
    <name type="common">Lepidopteran parasitic wasp</name>
    <name type="synonym">Apanteles glomeratus</name>
    <dbReference type="NCBI Taxonomy" id="32391"/>
    <lineage>
        <taxon>Eukaryota</taxon>
        <taxon>Metazoa</taxon>
        <taxon>Ecdysozoa</taxon>
        <taxon>Arthropoda</taxon>
        <taxon>Hexapoda</taxon>
        <taxon>Insecta</taxon>
        <taxon>Pterygota</taxon>
        <taxon>Neoptera</taxon>
        <taxon>Endopterygota</taxon>
        <taxon>Hymenoptera</taxon>
        <taxon>Apocrita</taxon>
        <taxon>Ichneumonoidea</taxon>
        <taxon>Braconidae</taxon>
        <taxon>Microgastrinae</taxon>
        <taxon>Cotesia</taxon>
    </lineage>
</organism>
<keyword evidence="1" id="KW-0732">Signal</keyword>
<dbReference type="EMBL" id="JAHXZJ010001119">
    <property type="protein sequence ID" value="KAH0553677.1"/>
    <property type="molecule type" value="Genomic_DNA"/>
</dbReference>
<dbReference type="PANTHER" id="PTHR13593:SF103">
    <property type="entry name" value="RE10370P"/>
    <property type="match status" value="1"/>
</dbReference>
<dbReference type="InterPro" id="IPR017946">
    <property type="entry name" value="PLC-like_Pdiesterase_TIM-brl"/>
</dbReference>
<dbReference type="InterPro" id="IPR000909">
    <property type="entry name" value="PLipase_C_PInositol-sp_X_dom"/>
</dbReference>
<feature type="domain" description="Phosphatidylinositol-specific phospholipase C X" evidence="2">
    <location>
        <begin position="518"/>
        <end position="666"/>
    </location>
</feature>
<dbReference type="Pfam" id="PF26178">
    <property type="entry name" value="PI-PLC_cat"/>
    <property type="match status" value="1"/>
</dbReference>
<comment type="caution">
    <text evidence="3">The sequence shown here is derived from an EMBL/GenBank/DDBJ whole genome shotgun (WGS) entry which is preliminary data.</text>
</comment>
<evidence type="ECO:0000313" key="4">
    <source>
        <dbReference type="Proteomes" id="UP000826195"/>
    </source>
</evidence>
<keyword evidence="4" id="KW-1185">Reference proteome</keyword>
<feature type="signal peptide" evidence="1">
    <location>
        <begin position="1"/>
        <end position="21"/>
    </location>
</feature>
<dbReference type="GO" id="GO:0006629">
    <property type="term" value="P:lipid metabolic process"/>
    <property type="evidence" value="ECO:0007669"/>
    <property type="project" value="InterPro"/>
</dbReference>
<dbReference type="PROSITE" id="PS50007">
    <property type="entry name" value="PIPLC_X_DOMAIN"/>
    <property type="match status" value="1"/>
</dbReference>